<keyword evidence="4" id="KW-0479">Metal-binding</keyword>
<organism evidence="10">
    <name type="scientific">Phalotris mertensi</name>
    <dbReference type="NCBI Taxonomy" id="1260334"/>
    <lineage>
        <taxon>Eukaryota</taxon>
        <taxon>Metazoa</taxon>
        <taxon>Chordata</taxon>
        <taxon>Craniata</taxon>
        <taxon>Vertebrata</taxon>
        <taxon>Euteleostomi</taxon>
        <taxon>Lepidosauria</taxon>
        <taxon>Squamata</taxon>
        <taxon>Bifurcata</taxon>
        <taxon>Unidentata</taxon>
        <taxon>Episquamata</taxon>
        <taxon>Toxicofera</taxon>
        <taxon>Serpentes</taxon>
        <taxon>Colubroidea</taxon>
        <taxon>Dipsadidae</taxon>
        <taxon>Phalotris</taxon>
    </lineage>
</organism>
<keyword evidence="8" id="KW-0732">Signal</keyword>
<dbReference type="InterPro" id="IPR050111">
    <property type="entry name" value="C-type_lectin/snaclec_domain"/>
</dbReference>
<dbReference type="PROSITE" id="PS00615">
    <property type="entry name" value="C_TYPE_LECTIN_1"/>
    <property type="match status" value="1"/>
</dbReference>
<dbReference type="InterPro" id="IPR016187">
    <property type="entry name" value="CTDL_fold"/>
</dbReference>
<dbReference type="GO" id="GO:0005576">
    <property type="term" value="C:extracellular region"/>
    <property type="evidence" value="ECO:0007669"/>
    <property type="project" value="UniProtKB-SubCell"/>
</dbReference>
<evidence type="ECO:0000256" key="2">
    <source>
        <dbReference type="ARBA" id="ARBA00006250"/>
    </source>
</evidence>
<dbReference type="EMBL" id="GEHL01006913">
    <property type="protein sequence ID" value="JAS03145.1"/>
    <property type="molecule type" value="Transcribed_RNA"/>
</dbReference>
<reference evidence="10" key="1">
    <citation type="submission" date="2016-03" db="EMBL/GenBank/DDBJ databases">
        <title>Trends in the evolution of snake toxins underscored by an integrative omics approach to profile the venom of the colubrid Phalotris mertensi.</title>
        <authorList>
            <person name="Campos P.F."/>
            <person name="Silva D.A."/>
            <person name="Zelanis A."/>
            <person name="Paes Leme A.F."/>
            <person name="Rocha M.M."/>
            <person name="Menezes M.C."/>
            <person name="Serrano S.M."/>
            <person name="Junqueira de Azevedo I.L."/>
        </authorList>
    </citation>
    <scope>NUCLEOTIDE SEQUENCE</scope>
    <source>
        <strain evidence="10">Eukaryotic</strain>
        <tissue evidence="10">Venom gland</tissue>
    </source>
</reference>
<keyword evidence="5 10" id="KW-0430">Lectin</keyword>
<evidence type="ECO:0000313" key="10">
    <source>
        <dbReference type="EMBL" id="JAS03145.1"/>
    </source>
</evidence>
<dbReference type="PROSITE" id="PS50041">
    <property type="entry name" value="C_TYPE_LECTIN_2"/>
    <property type="match status" value="1"/>
</dbReference>
<dbReference type="SUPFAM" id="SSF56436">
    <property type="entry name" value="C-type lectin-like"/>
    <property type="match status" value="1"/>
</dbReference>
<evidence type="ECO:0000259" key="9">
    <source>
        <dbReference type="PROSITE" id="PS50041"/>
    </source>
</evidence>
<name>A0A182C5T0_9SAUR</name>
<dbReference type="PRINTS" id="PR01504">
    <property type="entry name" value="PNCREATITSAP"/>
</dbReference>
<evidence type="ECO:0000256" key="4">
    <source>
        <dbReference type="ARBA" id="ARBA00022723"/>
    </source>
</evidence>
<keyword evidence="7" id="KW-1015">Disulfide bond</keyword>
<proteinExistence type="inferred from homology"/>
<dbReference type="InterPro" id="IPR016186">
    <property type="entry name" value="C-type_lectin-like/link_sf"/>
</dbReference>
<dbReference type="Gene3D" id="3.10.100.10">
    <property type="entry name" value="Mannose-Binding Protein A, subunit A"/>
    <property type="match status" value="1"/>
</dbReference>
<dbReference type="Pfam" id="PF00059">
    <property type="entry name" value="Lectin_C"/>
    <property type="match status" value="1"/>
</dbReference>
<dbReference type="GO" id="GO:0030246">
    <property type="term" value="F:carbohydrate binding"/>
    <property type="evidence" value="ECO:0007669"/>
    <property type="project" value="UniProtKB-KW"/>
</dbReference>
<evidence type="ECO:0000256" key="8">
    <source>
        <dbReference type="SAM" id="SignalP"/>
    </source>
</evidence>
<comment type="subcellular location">
    <subcellularLocation>
        <location evidence="1">Secreted</location>
    </subcellularLocation>
</comment>
<feature type="chain" id="PRO_5008116147" evidence="8">
    <location>
        <begin position="24"/>
        <end position="157"/>
    </location>
</feature>
<evidence type="ECO:0000256" key="1">
    <source>
        <dbReference type="ARBA" id="ARBA00004613"/>
    </source>
</evidence>
<dbReference type="InterPro" id="IPR001304">
    <property type="entry name" value="C-type_lectin-like"/>
</dbReference>
<dbReference type="AlphaFoldDB" id="A0A182C5T0"/>
<dbReference type="InterPro" id="IPR018378">
    <property type="entry name" value="C-type_lectin_CS"/>
</dbReference>
<evidence type="ECO:0000256" key="7">
    <source>
        <dbReference type="ARBA" id="ARBA00023157"/>
    </source>
</evidence>
<dbReference type="SMART" id="SM00034">
    <property type="entry name" value="CLECT"/>
    <property type="match status" value="1"/>
</dbReference>
<evidence type="ECO:0000256" key="6">
    <source>
        <dbReference type="ARBA" id="ARBA00022837"/>
    </source>
</evidence>
<evidence type="ECO:0000256" key="3">
    <source>
        <dbReference type="ARBA" id="ARBA00022525"/>
    </source>
</evidence>
<feature type="domain" description="C-type lectin" evidence="9">
    <location>
        <begin position="32"/>
        <end position="154"/>
    </location>
</feature>
<dbReference type="GO" id="GO:0046872">
    <property type="term" value="F:metal ion binding"/>
    <property type="evidence" value="ECO:0007669"/>
    <property type="project" value="UniProtKB-KW"/>
</dbReference>
<keyword evidence="6" id="KW-0106">Calcium</keyword>
<accession>A0A182C5T0</accession>
<evidence type="ECO:0000256" key="5">
    <source>
        <dbReference type="ARBA" id="ARBA00022734"/>
    </source>
</evidence>
<keyword evidence="3" id="KW-0964">Secreted</keyword>
<comment type="similarity">
    <text evidence="2">Belongs to the true venom lectin family.</text>
</comment>
<sequence length="157" mass="18291">MWRFTFLSLSLMVVALSLSGAKSCCPFNWLVGKEFCYKLFDGPKIWIDAEMFCRKYKPGCHLASICNSEESADLAEYVSDHLTNKIDVWIGLNKLQHKGTWDWTGRCRSDYVAWMKNQPDNFKNIENCGELDVTTNYLQWNDQQCNKKSPFICQCKF</sequence>
<feature type="signal peptide" evidence="8">
    <location>
        <begin position="1"/>
        <end position="23"/>
    </location>
</feature>
<dbReference type="PANTHER" id="PTHR22803">
    <property type="entry name" value="MANNOSE, PHOSPHOLIPASE, LECTIN RECEPTOR RELATED"/>
    <property type="match status" value="1"/>
</dbReference>
<protein>
    <submittedName>
        <fullName evidence="10">C-type lectin</fullName>
    </submittedName>
</protein>
<dbReference type="FunFam" id="3.10.100.10:FF:000015">
    <property type="entry name" value="C-type lectin Cal"/>
    <property type="match status" value="1"/>
</dbReference>